<dbReference type="Proteomes" id="UP001145109">
    <property type="component" value="Unassembled WGS sequence"/>
</dbReference>
<dbReference type="PaxDb" id="410072-ERS852525_03257"/>
<protein>
    <submittedName>
        <fullName evidence="2">Uncharacterized protein</fullName>
    </submittedName>
</protein>
<evidence type="ECO:0000313" key="1">
    <source>
        <dbReference type="EMBL" id="CUN05591.1"/>
    </source>
</evidence>
<evidence type="ECO:0000313" key="5">
    <source>
        <dbReference type="Proteomes" id="UP000095727"/>
    </source>
</evidence>
<reference evidence="3" key="3">
    <citation type="submission" date="2022-11" db="EMBL/GenBank/DDBJ databases">
        <title>Draft genome sequence of Coprococcus comes strain 31264.</title>
        <authorList>
            <person name="Hisatomi A."/>
            <person name="Ohkuma M."/>
            <person name="Sakamoto M."/>
        </authorList>
    </citation>
    <scope>NUCLEOTIDE SEQUENCE</scope>
    <source>
        <strain evidence="3">JCM 31264</strain>
    </source>
</reference>
<gene>
    <name evidence="3" type="ORF">comes_12920</name>
    <name evidence="2" type="ORF">ERS852481_03087</name>
    <name evidence="1" type="ORF">ERS852574_02408</name>
</gene>
<dbReference type="EMBL" id="CYXR01000019">
    <property type="protein sequence ID" value="CUN05591.1"/>
    <property type="molecule type" value="Genomic_DNA"/>
</dbReference>
<reference evidence="3" key="2">
    <citation type="submission" date="2022-09" db="EMBL/GenBank/DDBJ databases">
        <title>Draft genome sequence of Coprococcus comes strain 31264.</title>
        <authorList>
            <person name="Atsushi H."/>
            <person name="Moriya O."/>
            <person name="Mitsuo S."/>
        </authorList>
    </citation>
    <scope>NUCLEOTIDE SEQUENCE</scope>
    <source>
        <strain evidence="3">JCM 31264</strain>
    </source>
</reference>
<dbReference type="EMBL" id="CYZK01000035">
    <property type="protein sequence ID" value="CUO87733.1"/>
    <property type="molecule type" value="Genomic_DNA"/>
</dbReference>
<dbReference type="EMBL" id="BSCI01000006">
    <property type="protein sequence ID" value="GLG86747.1"/>
    <property type="molecule type" value="Genomic_DNA"/>
</dbReference>
<evidence type="ECO:0000313" key="4">
    <source>
        <dbReference type="Proteomes" id="UP000095362"/>
    </source>
</evidence>
<reference evidence="4 5" key="1">
    <citation type="submission" date="2015-09" db="EMBL/GenBank/DDBJ databases">
        <authorList>
            <consortium name="Pathogen Informatics"/>
        </authorList>
    </citation>
    <scope>NUCLEOTIDE SEQUENCE [LARGE SCALE GENOMIC DNA]</scope>
    <source>
        <strain evidence="2 4">2789STDY5834866</strain>
        <strain evidence="1 5">2789STDY5834962</strain>
    </source>
</reference>
<proteinExistence type="predicted"/>
<dbReference type="Proteomes" id="UP000095362">
    <property type="component" value="Unassembled WGS sequence"/>
</dbReference>
<evidence type="ECO:0000313" key="2">
    <source>
        <dbReference type="EMBL" id="CUO87733.1"/>
    </source>
</evidence>
<sequence>MAAVLLRAASLAFVMVLGILLKKTGIVGNPARVLRKVEK</sequence>
<dbReference type="AlphaFoldDB" id="A0A174IK95"/>
<name>A0A174IK95_9FIRM</name>
<evidence type="ECO:0000313" key="3">
    <source>
        <dbReference type="EMBL" id="GLG86747.1"/>
    </source>
</evidence>
<dbReference type="STRING" id="410072.ERS852525_03257"/>
<accession>A0A174IK95</accession>
<organism evidence="2 4">
    <name type="scientific">Coprococcus comes</name>
    <dbReference type="NCBI Taxonomy" id="410072"/>
    <lineage>
        <taxon>Bacteria</taxon>
        <taxon>Bacillati</taxon>
        <taxon>Bacillota</taxon>
        <taxon>Clostridia</taxon>
        <taxon>Lachnospirales</taxon>
        <taxon>Lachnospiraceae</taxon>
        <taxon>Coprococcus</taxon>
    </lineage>
</organism>
<dbReference type="Proteomes" id="UP000095727">
    <property type="component" value="Unassembled WGS sequence"/>
</dbReference>